<evidence type="ECO:0000313" key="2">
    <source>
        <dbReference type="EMBL" id="GAA09828.1"/>
    </source>
</evidence>
<comment type="caution">
    <text evidence="2">The sequence shown here is derived from an EMBL/GenBank/DDBJ whole genome shotgun (WGS) entry which is preliminary data.</text>
</comment>
<evidence type="ECO:0000313" key="3">
    <source>
        <dbReference type="Proteomes" id="UP000004319"/>
    </source>
</evidence>
<accession>F7VHI3</accession>
<proteinExistence type="predicted"/>
<name>F7VHI3_9PROT</name>
<evidence type="ECO:0000256" key="1">
    <source>
        <dbReference type="SAM" id="MobiDB-lite"/>
    </source>
</evidence>
<protein>
    <submittedName>
        <fullName evidence="2">Uncharacterized protein</fullName>
    </submittedName>
</protein>
<gene>
    <name evidence="2" type="ORF">ATPR_2832</name>
</gene>
<dbReference type="AlphaFoldDB" id="F7VHI3"/>
<dbReference type="Proteomes" id="UP000004319">
    <property type="component" value="Unassembled WGS sequence"/>
</dbReference>
<reference evidence="2 3" key="1">
    <citation type="journal article" date="2011" name="Biochem. Biophys. Res. Commun.">
        <title>Increased number of Arginine-based salt bridges contributes to the thermotolerance of thermotolerant acetic acid bacteria, Acetobacter tropicalis SKU1100.</title>
        <authorList>
            <person name="Matsutani M."/>
            <person name="Hirakawa H."/>
            <person name="Nishikura M."/>
            <person name="Soemphol W."/>
            <person name="Ali I.A.I."/>
            <person name="Yakushi T."/>
            <person name="Matsushita K."/>
        </authorList>
    </citation>
    <scope>NUCLEOTIDE SEQUENCE [LARGE SCALE GENOMIC DNA]</scope>
    <source>
        <strain evidence="2 3">NBRC 101654</strain>
    </source>
</reference>
<feature type="region of interest" description="Disordered" evidence="1">
    <location>
        <begin position="27"/>
        <end position="46"/>
    </location>
</feature>
<dbReference type="EMBL" id="BABS01000128">
    <property type="protein sequence ID" value="GAA09828.1"/>
    <property type="molecule type" value="Genomic_DNA"/>
</dbReference>
<sequence>MNFKEDVPSLREGSLYKTIDAGIFSEKDEKYPASVSGPPDHARLTV</sequence>
<organism evidence="2 3">
    <name type="scientific">Acetobacter tropicalis NBRC 101654</name>
    <dbReference type="NCBI Taxonomy" id="749388"/>
    <lineage>
        <taxon>Bacteria</taxon>
        <taxon>Pseudomonadati</taxon>
        <taxon>Pseudomonadota</taxon>
        <taxon>Alphaproteobacteria</taxon>
        <taxon>Acetobacterales</taxon>
        <taxon>Acetobacteraceae</taxon>
        <taxon>Acetobacter</taxon>
    </lineage>
</organism>